<evidence type="ECO:0000256" key="3">
    <source>
        <dbReference type="ARBA" id="ARBA00023172"/>
    </source>
</evidence>
<proteinExistence type="predicted"/>
<dbReference type="Pfam" id="PF07508">
    <property type="entry name" value="Recombinase"/>
    <property type="match status" value="1"/>
</dbReference>
<dbReference type="SUPFAM" id="SSF53041">
    <property type="entry name" value="Resolvase-like"/>
    <property type="match status" value="1"/>
</dbReference>
<evidence type="ECO:0000256" key="5">
    <source>
        <dbReference type="PROSITE-ProRule" id="PRU10137"/>
    </source>
</evidence>
<evidence type="ECO:0000256" key="2">
    <source>
        <dbReference type="ARBA" id="ARBA00023125"/>
    </source>
</evidence>
<reference evidence="9" key="2">
    <citation type="journal article" date="2021" name="PeerJ">
        <title>Extensive microbial diversity within the chicken gut microbiome revealed by metagenomics and culture.</title>
        <authorList>
            <person name="Gilroy R."/>
            <person name="Ravi A."/>
            <person name="Getino M."/>
            <person name="Pursley I."/>
            <person name="Horton D.L."/>
            <person name="Alikhan N.F."/>
            <person name="Baker D."/>
            <person name="Gharbi K."/>
            <person name="Hall N."/>
            <person name="Watson M."/>
            <person name="Adriaenssens E.M."/>
            <person name="Foster-Nyarko E."/>
            <person name="Jarju S."/>
            <person name="Secka A."/>
            <person name="Antonio M."/>
            <person name="Oren A."/>
            <person name="Chaudhuri R.R."/>
            <person name="La Ragione R."/>
            <person name="Hildebrand F."/>
            <person name="Pallen M.J."/>
        </authorList>
    </citation>
    <scope>NUCLEOTIDE SEQUENCE</scope>
    <source>
        <strain evidence="9">CHK193-30670</strain>
    </source>
</reference>
<dbReference type="PANTHER" id="PTHR30461:SF23">
    <property type="entry name" value="DNA RECOMBINASE-RELATED"/>
    <property type="match status" value="1"/>
</dbReference>
<keyword evidence="2" id="KW-0238">DNA-binding</keyword>
<keyword evidence="1" id="KW-0229">DNA integration</keyword>
<comment type="caution">
    <text evidence="9">The sequence shown here is derived from an EMBL/GenBank/DDBJ whole genome shotgun (WGS) entry which is preliminary data.</text>
</comment>
<keyword evidence="3" id="KW-0233">DNA recombination</keyword>
<dbReference type="CDD" id="cd00338">
    <property type="entry name" value="Ser_Recombinase"/>
    <property type="match status" value="1"/>
</dbReference>
<dbReference type="PROSITE" id="PS51737">
    <property type="entry name" value="RECOMBINASE_DNA_BIND"/>
    <property type="match status" value="1"/>
</dbReference>
<evidence type="ECO:0000259" key="7">
    <source>
        <dbReference type="PROSITE" id="PS51736"/>
    </source>
</evidence>
<name>A0A9D1IPV8_9FIRM</name>
<reference evidence="9" key="1">
    <citation type="submission" date="2020-10" db="EMBL/GenBank/DDBJ databases">
        <authorList>
            <person name="Gilroy R."/>
        </authorList>
    </citation>
    <scope>NUCLEOTIDE SEQUENCE</scope>
    <source>
        <strain evidence="9">CHK193-30670</strain>
    </source>
</reference>
<dbReference type="InterPro" id="IPR006119">
    <property type="entry name" value="Resolv_N"/>
</dbReference>
<dbReference type="InterPro" id="IPR038109">
    <property type="entry name" value="DNA_bind_recomb_sf"/>
</dbReference>
<dbReference type="InterPro" id="IPR050639">
    <property type="entry name" value="SSR_resolvase"/>
</dbReference>
<dbReference type="GO" id="GO:0015074">
    <property type="term" value="P:DNA integration"/>
    <property type="evidence" value="ECO:0007669"/>
    <property type="project" value="UniProtKB-KW"/>
</dbReference>
<feature type="domain" description="Resolvase/invertase-type recombinase catalytic" evidence="7">
    <location>
        <begin position="8"/>
        <end position="156"/>
    </location>
</feature>
<sequence>MYDDVKKVAGIYIRVSTEDQAREGFSLPEQEKRLRAMCEYKGYEIYDVYQDAGISAKTGNKRPEFERLLQDIKDRKCNTIVVLKLDRLTRSVYDWENILKFLEENEAYLDCANDDINTTSANGKMISRILTSVSQQEIERTSERTKVGLAGAIKAGHIPHKAPLGYTRKDKTLVPDMKTKDVVIRIFDLYHSGLSYQKIKNIFNEEKVLGKTNWYDTTILKILENEIYKGDFVHGKRTKHPTYYKDVVEPLVSKELWEECQVQQKKNSRSYQRTLTYLFLQKLKCPKCGRILGGKATTKKNGNSYFYYYCNDCKLTIKEAVVEEYISQFIDDIVEYDSVVNQFFLPMIKQKIENPKEEIEAELKKEKDKFKRIREAYVNEVFTLEEYDAERKKVENTIADLEEKLSESEICDELKFTPEDILIKRDIDYINSIKYPEKFKEYNKRWKDFTREEKADLIMNYVEEITLKQFNNKLCVVDFVRFRESVANSMNDLYRNGFLDKNETAVFGNVIGSIRFSEYRDENEVWQHILRLRQFYDVKFYQAIYNTEKQVFYFDFKEDNKAIVRVFPMEDYRKIDPDVKMKEYDIGVLYVVKDDGTLLEDNEAVFKYIPDKTDGVITREEMVSGVSFAKVKPANEIGLEECTVYEEE</sequence>
<dbReference type="Gene3D" id="3.40.50.1390">
    <property type="entry name" value="Resolvase, N-terminal catalytic domain"/>
    <property type="match status" value="1"/>
</dbReference>
<feature type="active site" description="O-(5'-phospho-DNA)-serine intermediate" evidence="4 5">
    <location>
        <position position="16"/>
    </location>
</feature>
<dbReference type="GO" id="GO:0003677">
    <property type="term" value="F:DNA binding"/>
    <property type="evidence" value="ECO:0007669"/>
    <property type="project" value="UniProtKB-KW"/>
</dbReference>
<dbReference type="Pfam" id="PF00239">
    <property type="entry name" value="Resolvase"/>
    <property type="match status" value="1"/>
</dbReference>
<dbReference type="GO" id="GO:0000150">
    <property type="term" value="F:DNA strand exchange activity"/>
    <property type="evidence" value="ECO:0007669"/>
    <property type="project" value="InterPro"/>
</dbReference>
<dbReference type="PROSITE" id="PS00397">
    <property type="entry name" value="RECOMBINASES_1"/>
    <property type="match status" value="1"/>
</dbReference>
<feature type="domain" description="Recombinase" evidence="8">
    <location>
        <begin position="163"/>
        <end position="270"/>
    </location>
</feature>
<gene>
    <name evidence="9" type="ORF">IAB68_04470</name>
</gene>
<evidence type="ECO:0000313" key="9">
    <source>
        <dbReference type="EMBL" id="HIU40536.1"/>
    </source>
</evidence>
<evidence type="ECO:0000256" key="1">
    <source>
        <dbReference type="ARBA" id="ARBA00022908"/>
    </source>
</evidence>
<dbReference type="EMBL" id="DVMT01000045">
    <property type="protein sequence ID" value="HIU40536.1"/>
    <property type="molecule type" value="Genomic_DNA"/>
</dbReference>
<dbReference type="InterPro" id="IPR011109">
    <property type="entry name" value="DNA_bind_recombinase_dom"/>
</dbReference>
<dbReference type="InterPro" id="IPR036162">
    <property type="entry name" value="Resolvase-like_N_sf"/>
</dbReference>
<evidence type="ECO:0000256" key="6">
    <source>
        <dbReference type="SAM" id="Coils"/>
    </source>
</evidence>
<dbReference type="SMART" id="SM00857">
    <property type="entry name" value="Resolvase"/>
    <property type="match status" value="1"/>
</dbReference>
<dbReference type="Gene3D" id="3.90.1750.20">
    <property type="entry name" value="Putative Large Serine Recombinase, Chain B, Domain 2"/>
    <property type="match status" value="1"/>
</dbReference>
<dbReference type="PANTHER" id="PTHR30461">
    <property type="entry name" value="DNA-INVERTASE FROM LAMBDOID PROPHAGE"/>
    <property type="match status" value="1"/>
</dbReference>
<dbReference type="InterPro" id="IPR006118">
    <property type="entry name" value="Recombinase_CS"/>
</dbReference>
<organism evidence="9 10">
    <name type="scientific">Candidatus Aphodocola excrementigallinarum</name>
    <dbReference type="NCBI Taxonomy" id="2840670"/>
    <lineage>
        <taxon>Bacteria</taxon>
        <taxon>Bacillati</taxon>
        <taxon>Bacillota</taxon>
        <taxon>Bacilli</taxon>
        <taxon>Candidatus Aphodocola</taxon>
    </lineage>
</organism>
<dbReference type="AlphaFoldDB" id="A0A9D1IPV8"/>
<evidence type="ECO:0000259" key="8">
    <source>
        <dbReference type="PROSITE" id="PS51737"/>
    </source>
</evidence>
<protein>
    <submittedName>
        <fullName evidence="9">Recombinase family protein</fullName>
    </submittedName>
</protein>
<keyword evidence="6" id="KW-0175">Coiled coil</keyword>
<evidence type="ECO:0000256" key="4">
    <source>
        <dbReference type="PIRSR" id="PIRSR606118-50"/>
    </source>
</evidence>
<dbReference type="PROSITE" id="PS51736">
    <property type="entry name" value="RECOMBINASES_3"/>
    <property type="match status" value="1"/>
</dbReference>
<accession>A0A9D1IPV8</accession>
<feature type="coiled-coil region" evidence="6">
    <location>
        <begin position="349"/>
        <end position="411"/>
    </location>
</feature>
<dbReference type="Proteomes" id="UP000824074">
    <property type="component" value="Unassembled WGS sequence"/>
</dbReference>
<evidence type="ECO:0000313" key="10">
    <source>
        <dbReference type="Proteomes" id="UP000824074"/>
    </source>
</evidence>